<dbReference type="Pfam" id="PF13505">
    <property type="entry name" value="OMP_b-brl"/>
    <property type="match status" value="1"/>
</dbReference>
<evidence type="ECO:0000256" key="1">
    <source>
        <dbReference type="ARBA" id="ARBA00022729"/>
    </source>
</evidence>
<proteinExistence type="predicted"/>
<dbReference type="Proteomes" id="UP000070617">
    <property type="component" value="Unassembled WGS sequence"/>
</dbReference>
<organism evidence="4 5">
    <name type="scientific">Fusobacterium equinum</name>
    <dbReference type="NCBI Taxonomy" id="134605"/>
    <lineage>
        <taxon>Bacteria</taxon>
        <taxon>Fusobacteriati</taxon>
        <taxon>Fusobacteriota</taxon>
        <taxon>Fusobacteriia</taxon>
        <taxon>Fusobacteriales</taxon>
        <taxon>Fusobacteriaceae</taxon>
        <taxon>Fusobacterium</taxon>
    </lineage>
</organism>
<reference evidence="5" key="1">
    <citation type="submission" date="2016-01" db="EMBL/GenBank/DDBJ databases">
        <authorList>
            <person name="Mitreva M."/>
            <person name="Pepin K.H."/>
            <person name="Mihindukulasuriya K.A."/>
            <person name="Fulton R."/>
            <person name="Fronick C."/>
            <person name="O'Laughlin M."/>
            <person name="Miner T."/>
            <person name="Herter B."/>
            <person name="Rosa B.A."/>
            <person name="Cordes M."/>
            <person name="Tomlinson C."/>
            <person name="Wollam A."/>
            <person name="Palsikar V.B."/>
            <person name="Mardis E.R."/>
            <person name="Wilson R.K."/>
        </authorList>
    </citation>
    <scope>NUCLEOTIDE SEQUENCE [LARGE SCALE GENOMIC DNA]</scope>
    <source>
        <strain evidence="5">CMW8396</strain>
    </source>
</reference>
<keyword evidence="1 2" id="KW-0732">Signal</keyword>
<gene>
    <name evidence="4" type="ORF">HMPREF3206_01815</name>
</gene>
<dbReference type="Gene3D" id="2.40.160.20">
    <property type="match status" value="1"/>
</dbReference>
<evidence type="ECO:0000259" key="3">
    <source>
        <dbReference type="Pfam" id="PF13505"/>
    </source>
</evidence>
<accession>A0A133N7F1</accession>
<evidence type="ECO:0000313" key="4">
    <source>
        <dbReference type="EMBL" id="KXA12231.1"/>
    </source>
</evidence>
<keyword evidence="5" id="KW-1185">Reference proteome</keyword>
<dbReference type="AlphaFoldDB" id="A0A133N7F1"/>
<dbReference type="PATRIC" id="fig|134605.3.peg.1793"/>
<name>A0A133N7F1_9FUSO</name>
<evidence type="ECO:0000313" key="5">
    <source>
        <dbReference type="Proteomes" id="UP000070617"/>
    </source>
</evidence>
<sequence length="222" mass="24563">MKKLLFAVFALSSMVAMAESQTHFYGKLGVDLSTKYAAVKDDEDGSTLFKSSKGRGVGIFLEATRDVQPNLELGLGIGYIGRANGDDGSFDEIDEDDRTIYSWKYNTPRYNSVPLYVLAKYNFDIDSKVRPYVKADLGYSFNRDKKLDVMVGNEKVGSVDMKVKNGVYAGVGAGIEYNHFIAELSYHYTQAKMSMKIANEDVLGGSKKYGNHAVSLAVGYKF</sequence>
<comment type="caution">
    <text evidence="4">The sequence shown here is derived from an EMBL/GenBank/DDBJ whole genome shotgun (WGS) entry which is preliminary data.</text>
</comment>
<dbReference type="RefSeq" id="WP_060793977.1">
    <property type="nucleotide sequence ID" value="NZ_KQ956579.1"/>
</dbReference>
<feature type="signal peptide" evidence="2">
    <location>
        <begin position="1"/>
        <end position="18"/>
    </location>
</feature>
<evidence type="ECO:0000256" key="2">
    <source>
        <dbReference type="SAM" id="SignalP"/>
    </source>
</evidence>
<feature type="domain" description="Outer membrane protein beta-barrel" evidence="3">
    <location>
        <begin position="6"/>
        <end position="222"/>
    </location>
</feature>
<dbReference type="InterPro" id="IPR011250">
    <property type="entry name" value="OMP/PagP_B-barrel"/>
</dbReference>
<dbReference type="EMBL" id="LRPX01000103">
    <property type="protein sequence ID" value="KXA12231.1"/>
    <property type="molecule type" value="Genomic_DNA"/>
</dbReference>
<dbReference type="InterPro" id="IPR027385">
    <property type="entry name" value="Beta-barrel_OMP"/>
</dbReference>
<dbReference type="SUPFAM" id="SSF56925">
    <property type="entry name" value="OMPA-like"/>
    <property type="match status" value="1"/>
</dbReference>
<protein>
    <recommendedName>
        <fullName evidence="3">Outer membrane protein beta-barrel domain-containing protein</fullName>
    </recommendedName>
</protein>
<feature type="chain" id="PRO_5007457841" description="Outer membrane protein beta-barrel domain-containing protein" evidence="2">
    <location>
        <begin position="19"/>
        <end position="222"/>
    </location>
</feature>